<evidence type="ECO:0000313" key="4">
    <source>
        <dbReference type="Proteomes" id="UP000467840"/>
    </source>
</evidence>
<dbReference type="PANTHER" id="PTHR11926">
    <property type="entry name" value="GLUCOSYL/GLUCURONOSYL TRANSFERASES"/>
    <property type="match status" value="1"/>
</dbReference>
<dbReference type="Proteomes" id="UP000467840">
    <property type="component" value="Chromosome 14"/>
</dbReference>
<comment type="similarity">
    <text evidence="1">Belongs to the UDP-glycosyltransferase family.</text>
</comment>
<dbReference type="AlphaFoldDB" id="A0A6A6ME00"/>
<reference evidence="3 4" key="1">
    <citation type="journal article" date="2020" name="Mol. Plant">
        <title>The Chromosome-Based Rubber Tree Genome Provides New Insights into Spurge Genome Evolution and Rubber Biosynthesis.</title>
        <authorList>
            <person name="Liu J."/>
            <person name="Shi C."/>
            <person name="Shi C.C."/>
            <person name="Li W."/>
            <person name="Zhang Q.J."/>
            <person name="Zhang Y."/>
            <person name="Li K."/>
            <person name="Lu H.F."/>
            <person name="Shi C."/>
            <person name="Zhu S.T."/>
            <person name="Xiao Z.Y."/>
            <person name="Nan H."/>
            <person name="Yue Y."/>
            <person name="Zhu X.G."/>
            <person name="Wu Y."/>
            <person name="Hong X.N."/>
            <person name="Fan G.Y."/>
            <person name="Tong Y."/>
            <person name="Zhang D."/>
            <person name="Mao C.L."/>
            <person name="Liu Y.L."/>
            <person name="Hao S.J."/>
            <person name="Liu W.Q."/>
            <person name="Lv M.Q."/>
            <person name="Zhang H.B."/>
            <person name="Liu Y."/>
            <person name="Hu-Tang G.R."/>
            <person name="Wang J.P."/>
            <person name="Wang J.H."/>
            <person name="Sun Y.H."/>
            <person name="Ni S.B."/>
            <person name="Chen W.B."/>
            <person name="Zhang X.C."/>
            <person name="Jiao Y.N."/>
            <person name="Eichler E.E."/>
            <person name="Li G.H."/>
            <person name="Liu X."/>
            <person name="Gao L.Z."/>
        </authorList>
    </citation>
    <scope>NUCLEOTIDE SEQUENCE [LARGE SCALE GENOMIC DNA]</scope>
    <source>
        <strain evidence="4">cv. GT1</strain>
        <tissue evidence="3">Leaf</tissue>
    </source>
</reference>
<accession>A0A6A6ME00</accession>
<dbReference type="Pfam" id="PF00201">
    <property type="entry name" value="UDPGT"/>
    <property type="match status" value="1"/>
</dbReference>
<evidence type="ECO:0008006" key="5">
    <source>
        <dbReference type="Google" id="ProtNLM"/>
    </source>
</evidence>
<organism evidence="3 4">
    <name type="scientific">Hevea brasiliensis</name>
    <name type="common">Para rubber tree</name>
    <name type="synonym">Siphonia brasiliensis</name>
    <dbReference type="NCBI Taxonomy" id="3981"/>
    <lineage>
        <taxon>Eukaryota</taxon>
        <taxon>Viridiplantae</taxon>
        <taxon>Streptophyta</taxon>
        <taxon>Embryophyta</taxon>
        <taxon>Tracheophyta</taxon>
        <taxon>Spermatophyta</taxon>
        <taxon>Magnoliopsida</taxon>
        <taxon>eudicotyledons</taxon>
        <taxon>Gunneridae</taxon>
        <taxon>Pentapetalae</taxon>
        <taxon>rosids</taxon>
        <taxon>fabids</taxon>
        <taxon>Malpighiales</taxon>
        <taxon>Euphorbiaceae</taxon>
        <taxon>Crotonoideae</taxon>
        <taxon>Micrandreae</taxon>
        <taxon>Hevea</taxon>
    </lineage>
</organism>
<proteinExistence type="inferred from homology"/>
<dbReference type="GO" id="GO:0080044">
    <property type="term" value="F:quercetin 7-O-glucosyltransferase activity"/>
    <property type="evidence" value="ECO:0007669"/>
    <property type="project" value="TreeGrafter"/>
</dbReference>
<dbReference type="GO" id="GO:0080043">
    <property type="term" value="F:quercetin 3-O-glucosyltransferase activity"/>
    <property type="evidence" value="ECO:0007669"/>
    <property type="project" value="TreeGrafter"/>
</dbReference>
<evidence type="ECO:0000256" key="2">
    <source>
        <dbReference type="ARBA" id="ARBA00022679"/>
    </source>
</evidence>
<dbReference type="InterPro" id="IPR002213">
    <property type="entry name" value="UDP_glucos_trans"/>
</dbReference>
<evidence type="ECO:0000313" key="3">
    <source>
        <dbReference type="EMBL" id="KAF2311920.1"/>
    </source>
</evidence>
<dbReference type="EMBL" id="JAAGAX010000006">
    <property type="protein sequence ID" value="KAF2311920.1"/>
    <property type="molecule type" value="Genomic_DNA"/>
</dbReference>
<dbReference type="PANTHER" id="PTHR11926:SF1047">
    <property type="entry name" value="UDP-GLUCOSE IRIDOID GLUCOSYLTRANSFERASE-LIKE ISOFORM X1"/>
    <property type="match status" value="1"/>
</dbReference>
<evidence type="ECO:0000256" key="1">
    <source>
        <dbReference type="ARBA" id="ARBA00009995"/>
    </source>
</evidence>
<dbReference type="FunFam" id="3.40.50.2000:FF:000040">
    <property type="entry name" value="UDP-glycosyltransferase 76C1"/>
    <property type="match status" value="1"/>
</dbReference>
<gene>
    <name evidence="3" type="ORF">GH714_027396</name>
</gene>
<name>A0A6A6ME00_HEVBR</name>
<dbReference type="SUPFAM" id="SSF53756">
    <property type="entry name" value="UDP-Glycosyltransferase/glycogen phosphorylase"/>
    <property type="match status" value="2"/>
</dbReference>
<dbReference type="FunFam" id="3.40.50.2000:FF:000120">
    <property type="entry name" value="UDP-glycosyltransferase 76C1"/>
    <property type="match status" value="1"/>
</dbReference>
<keyword evidence="4" id="KW-1185">Reference proteome</keyword>
<comment type="caution">
    <text evidence="3">The sequence shown here is derived from an EMBL/GenBank/DDBJ whole genome shotgun (WGS) entry which is preliminary data.</text>
</comment>
<sequence length="612" mass="68682">MEKLGKPKANRLVFLTSPFQGHINPMLQLATILHSKGFSITIVHPQFNSPNPSNHPQFTFKPITDNLSESKVLQGDILGTVKALNKNCQVPFELYMKQMTEKEDSDDRISCIVYDGLMYFAHTVANNLKLPGIIVRTSAAAGIFNFTVFPHPHQQGYISLLGEAKASRLVFVVYPFQGHINRMLQLATFLHSKGFSITIMHPQFNSPNPSYHPEFTFIPVTDNLSESKLLPGDLLGDIKVLNKICQLPFELCMKKMLEKEDRDNPISCVIYDVLMHCAQTVANRLKLPGIALRTSAAATILSYFAVFPNPLEQGFGSLLDSMAEEFSTELQSLKLKELHASIKTEYPPDAVLELRAIITSAIKDSSAIIINTMSYLEREALTKIQDIFNASIFPVGPFHKLAPTASNSLLQEDRSCISWLDKQTPKSVLYVSFGSIVSMTEDELLEVAWGLANSELPFLWVLRPGLVRGSDLLEPLPEIFKKRVEERGCIVEWAPQQDLLAHSAVGGFWTHCGWNSTLESICEGVPMLCRPFFGDQFLNVRYVCHLWRVGLELEELEREKIVKAIRKLMVDGEGEEVRQRAVEFKDKAKLCQIEGGSSYCSLNDLAEHISSY</sequence>
<keyword evidence="2" id="KW-0808">Transferase</keyword>
<protein>
    <recommendedName>
        <fullName evidence="5">Anthocyanidin 3-O-glucosyltransferase</fullName>
    </recommendedName>
</protein>
<dbReference type="Gene3D" id="3.40.50.2000">
    <property type="entry name" value="Glycogen Phosphorylase B"/>
    <property type="match status" value="3"/>
</dbReference>
<dbReference type="CDD" id="cd03784">
    <property type="entry name" value="GT1_Gtf-like"/>
    <property type="match status" value="1"/>
</dbReference>